<feature type="region of interest" description="Disordered" evidence="1">
    <location>
        <begin position="1"/>
        <end position="281"/>
    </location>
</feature>
<reference evidence="3" key="1">
    <citation type="submission" date="2022-11" db="UniProtKB">
        <authorList>
            <consortium name="WormBaseParasite"/>
        </authorList>
    </citation>
    <scope>IDENTIFICATION</scope>
</reference>
<feature type="compositionally biased region" description="Basic residues" evidence="1">
    <location>
        <begin position="177"/>
        <end position="187"/>
    </location>
</feature>
<proteinExistence type="predicted"/>
<sequence length="281" mass="32487">MGDKKLKDKTAHSESQEKLLFFIPPEKDEQRPERSSRYSSSHRQKSSNGYSSSSHRQKSSNGREVKGRGVPRYCPYSKSNAIEIIARAKKEAERGIKENDKPRERSYVSSIYSVKRENTSKPGPSSNIPNYESQAEEPIEVNGSNTVAEHIRYYIRRFDDGNTSLENRRNDNSPKDRRAHGSHKNRDRRSVDRNSDERRYNSTTPEKSHEHHDPTKFLASSSSASSHTLWHETLKRYGRRKKKNQKSGCELPKRSRDRPRRHRSPLRSSASVSPTRSPPRD</sequence>
<feature type="compositionally biased region" description="Basic and acidic residues" evidence="1">
    <location>
        <begin position="1"/>
        <end position="17"/>
    </location>
</feature>
<feature type="compositionally biased region" description="Basic and acidic residues" evidence="1">
    <location>
        <begin position="149"/>
        <end position="176"/>
    </location>
</feature>
<dbReference type="AlphaFoldDB" id="A0A914Q8U2"/>
<feature type="compositionally biased region" description="Basic and acidic residues" evidence="1">
    <location>
        <begin position="86"/>
        <end position="106"/>
    </location>
</feature>
<keyword evidence="2" id="KW-1185">Reference proteome</keyword>
<accession>A0A914Q8U2</accession>
<dbReference type="Proteomes" id="UP000887578">
    <property type="component" value="Unplaced"/>
</dbReference>
<name>A0A914Q8U2_9BILA</name>
<evidence type="ECO:0000313" key="3">
    <source>
        <dbReference type="WBParaSite" id="PDA_v2.g27902.t1"/>
    </source>
</evidence>
<protein>
    <submittedName>
        <fullName evidence="3">Uncharacterized protein</fullName>
    </submittedName>
</protein>
<evidence type="ECO:0000313" key="2">
    <source>
        <dbReference type="Proteomes" id="UP000887578"/>
    </source>
</evidence>
<feature type="compositionally biased region" description="Basic residues" evidence="1">
    <location>
        <begin position="236"/>
        <end position="245"/>
    </location>
</feature>
<feature type="compositionally biased region" description="Basic and acidic residues" evidence="1">
    <location>
        <begin position="25"/>
        <end position="36"/>
    </location>
</feature>
<feature type="compositionally biased region" description="Polar residues" evidence="1">
    <location>
        <begin position="120"/>
        <end position="133"/>
    </location>
</feature>
<evidence type="ECO:0000256" key="1">
    <source>
        <dbReference type="SAM" id="MobiDB-lite"/>
    </source>
</evidence>
<organism evidence="2 3">
    <name type="scientific">Panagrolaimus davidi</name>
    <dbReference type="NCBI Taxonomy" id="227884"/>
    <lineage>
        <taxon>Eukaryota</taxon>
        <taxon>Metazoa</taxon>
        <taxon>Ecdysozoa</taxon>
        <taxon>Nematoda</taxon>
        <taxon>Chromadorea</taxon>
        <taxon>Rhabditida</taxon>
        <taxon>Tylenchina</taxon>
        <taxon>Panagrolaimomorpha</taxon>
        <taxon>Panagrolaimoidea</taxon>
        <taxon>Panagrolaimidae</taxon>
        <taxon>Panagrolaimus</taxon>
    </lineage>
</organism>
<dbReference type="WBParaSite" id="PDA_v2.g27902.t1">
    <property type="protein sequence ID" value="PDA_v2.g27902.t1"/>
    <property type="gene ID" value="PDA_v2.g27902"/>
</dbReference>
<feature type="compositionally biased region" description="Basic and acidic residues" evidence="1">
    <location>
        <begin position="188"/>
        <end position="215"/>
    </location>
</feature>
<feature type="compositionally biased region" description="Basic residues" evidence="1">
    <location>
        <begin position="255"/>
        <end position="265"/>
    </location>
</feature>
<feature type="compositionally biased region" description="Polar residues" evidence="1">
    <location>
        <begin position="48"/>
        <end position="60"/>
    </location>
</feature>